<protein>
    <submittedName>
        <fullName evidence="2">Uncharacterized protein</fullName>
    </submittedName>
</protein>
<evidence type="ECO:0000313" key="2">
    <source>
        <dbReference type="EMBL" id="KAF2868948.1"/>
    </source>
</evidence>
<dbReference type="Proteomes" id="UP000481861">
    <property type="component" value="Unassembled WGS sequence"/>
</dbReference>
<feature type="compositionally biased region" description="Low complexity" evidence="1">
    <location>
        <begin position="155"/>
        <end position="166"/>
    </location>
</feature>
<evidence type="ECO:0000313" key="3">
    <source>
        <dbReference type="Proteomes" id="UP000481861"/>
    </source>
</evidence>
<comment type="caution">
    <text evidence="2">The sequence shown here is derived from an EMBL/GenBank/DDBJ whole genome shotgun (WGS) entry which is preliminary data.</text>
</comment>
<gene>
    <name evidence="2" type="ORF">BDV95DRAFT_596634</name>
</gene>
<dbReference type="EMBL" id="JAADJZ010000017">
    <property type="protein sequence ID" value="KAF2868948.1"/>
    <property type="molecule type" value="Genomic_DNA"/>
</dbReference>
<dbReference type="AlphaFoldDB" id="A0A7C8I282"/>
<feature type="compositionally biased region" description="Low complexity" evidence="1">
    <location>
        <begin position="45"/>
        <end position="54"/>
    </location>
</feature>
<feature type="compositionally biased region" description="Basic and acidic residues" evidence="1">
    <location>
        <begin position="257"/>
        <end position="268"/>
    </location>
</feature>
<proteinExistence type="predicted"/>
<feature type="compositionally biased region" description="Basic and acidic residues" evidence="1">
    <location>
        <begin position="119"/>
        <end position="129"/>
    </location>
</feature>
<feature type="compositionally biased region" description="Basic and acidic residues" evidence="1">
    <location>
        <begin position="76"/>
        <end position="86"/>
    </location>
</feature>
<reference evidence="2 3" key="1">
    <citation type="submission" date="2020-01" db="EMBL/GenBank/DDBJ databases">
        <authorList>
            <consortium name="DOE Joint Genome Institute"/>
            <person name="Haridas S."/>
            <person name="Albert R."/>
            <person name="Binder M."/>
            <person name="Bloem J."/>
            <person name="Labutti K."/>
            <person name="Salamov A."/>
            <person name="Andreopoulos B."/>
            <person name="Baker S.E."/>
            <person name="Barry K."/>
            <person name="Bills G."/>
            <person name="Bluhm B.H."/>
            <person name="Cannon C."/>
            <person name="Castanera R."/>
            <person name="Culley D.E."/>
            <person name="Daum C."/>
            <person name="Ezra D."/>
            <person name="Gonzalez J.B."/>
            <person name="Henrissat B."/>
            <person name="Kuo A."/>
            <person name="Liang C."/>
            <person name="Lipzen A."/>
            <person name="Lutzoni F."/>
            <person name="Magnuson J."/>
            <person name="Mondo S."/>
            <person name="Nolan M."/>
            <person name="Ohm R."/>
            <person name="Pangilinan J."/>
            <person name="Park H.-J.H."/>
            <person name="Ramirez L."/>
            <person name="Alfaro M."/>
            <person name="Sun H."/>
            <person name="Tritt A."/>
            <person name="Yoshinaga Y."/>
            <person name="Zwiers L.-H.L."/>
            <person name="Turgeon B.G."/>
            <person name="Goodwin S.B."/>
            <person name="Spatafora J.W."/>
            <person name="Crous P.W."/>
            <person name="Grigoriev I.V."/>
        </authorList>
    </citation>
    <scope>NUCLEOTIDE SEQUENCE [LARGE SCALE GENOMIC DNA]</scope>
    <source>
        <strain evidence="2 3">CBS 611.86</strain>
    </source>
</reference>
<evidence type="ECO:0000256" key="1">
    <source>
        <dbReference type="SAM" id="MobiDB-lite"/>
    </source>
</evidence>
<organism evidence="2 3">
    <name type="scientific">Massariosphaeria phaeospora</name>
    <dbReference type="NCBI Taxonomy" id="100035"/>
    <lineage>
        <taxon>Eukaryota</taxon>
        <taxon>Fungi</taxon>
        <taxon>Dikarya</taxon>
        <taxon>Ascomycota</taxon>
        <taxon>Pezizomycotina</taxon>
        <taxon>Dothideomycetes</taxon>
        <taxon>Pleosporomycetidae</taxon>
        <taxon>Pleosporales</taxon>
        <taxon>Pleosporales incertae sedis</taxon>
        <taxon>Massariosphaeria</taxon>
    </lineage>
</organism>
<feature type="compositionally biased region" description="Basic and acidic residues" evidence="1">
    <location>
        <begin position="97"/>
        <end position="107"/>
    </location>
</feature>
<name>A0A7C8I282_9PLEO</name>
<dbReference type="OrthoDB" id="5391950at2759"/>
<sequence length="311" mass="33720">MPPTQVSAHYPSPKRKRDQPPPIPLLNTALRPAAATSTPPPQGSPAPESGASSPRNAVADQLRGMTLTAPLTPTDDAVRKRPKLSDEDSGGADEQDDFTHAERRDWESGTVRDSIAVRGPDRQRARDEVPETPQSPQQPRIFADIAAFAQPTIFTAAPSAPAQQLTPTPPPALPPASTNNSCSRSAQPPRQRPKSPLPSSPPLSALTWQDSEITGHLADPSIDPEDDGTGLNGIGFKPTPAMAHARVQRRRQQLMDWRAREAREARAKRSERRRRGVRTGAASREVTVERDVAAAKEGEALDMRRTVKFAI</sequence>
<feature type="compositionally biased region" description="Acidic residues" evidence="1">
    <location>
        <begin position="87"/>
        <end position="96"/>
    </location>
</feature>
<feature type="region of interest" description="Disordered" evidence="1">
    <location>
        <begin position="1"/>
        <end position="285"/>
    </location>
</feature>
<accession>A0A7C8I282</accession>
<keyword evidence="3" id="KW-1185">Reference proteome</keyword>